<dbReference type="Gene3D" id="3.10.20.90">
    <property type="entry name" value="Phosphatidylinositol 3-kinase Catalytic Subunit, Chain A, domain 1"/>
    <property type="match status" value="2"/>
</dbReference>
<comment type="caution">
    <text evidence="2">The sequence shown here is derived from an EMBL/GenBank/DDBJ whole genome shotgun (WGS) entry which is preliminary data.</text>
</comment>
<proteinExistence type="predicted"/>
<reference evidence="2 3" key="1">
    <citation type="submission" date="2024-04" db="EMBL/GenBank/DDBJ databases">
        <title>Tritrichomonas musculus Genome.</title>
        <authorList>
            <person name="Alves-Ferreira E."/>
            <person name="Grigg M."/>
            <person name="Lorenzi H."/>
            <person name="Galac M."/>
        </authorList>
    </citation>
    <scope>NUCLEOTIDE SEQUENCE [LARGE SCALE GENOMIC DNA]</scope>
    <source>
        <strain evidence="2 3">EAF2021</strain>
    </source>
</reference>
<dbReference type="CDD" id="cd01763">
    <property type="entry name" value="Ubl_SUMO_like"/>
    <property type="match status" value="2"/>
</dbReference>
<dbReference type="SUPFAM" id="SSF52833">
    <property type="entry name" value="Thioredoxin-like"/>
    <property type="match status" value="1"/>
</dbReference>
<dbReference type="Pfam" id="PF11976">
    <property type="entry name" value="Rad60-SLD"/>
    <property type="match status" value="2"/>
</dbReference>
<dbReference type="Proteomes" id="UP001470230">
    <property type="component" value="Unassembled WGS sequence"/>
</dbReference>
<dbReference type="Gene3D" id="3.40.30.10">
    <property type="entry name" value="Glutaredoxin"/>
    <property type="match status" value="1"/>
</dbReference>
<gene>
    <name evidence="2" type="ORF">M9Y10_002101</name>
</gene>
<feature type="domain" description="Ubiquitin-like" evidence="1">
    <location>
        <begin position="235"/>
        <end position="310"/>
    </location>
</feature>
<dbReference type="EMBL" id="JAPFFF010000001">
    <property type="protein sequence ID" value="KAK8899779.1"/>
    <property type="molecule type" value="Genomic_DNA"/>
</dbReference>
<protein>
    <submittedName>
        <fullName evidence="2">SUMO protein smt3</fullName>
    </submittedName>
</protein>
<accession>A0ABR2L8Z1</accession>
<keyword evidence="3" id="KW-1185">Reference proteome</keyword>
<dbReference type="InterPro" id="IPR036249">
    <property type="entry name" value="Thioredoxin-like_sf"/>
</dbReference>
<evidence type="ECO:0000313" key="3">
    <source>
        <dbReference type="Proteomes" id="UP001470230"/>
    </source>
</evidence>
<dbReference type="SMART" id="SM00213">
    <property type="entry name" value="UBQ"/>
    <property type="match status" value="2"/>
</dbReference>
<name>A0ABR2L8Z1_9EUKA</name>
<evidence type="ECO:0000259" key="1">
    <source>
        <dbReference type="PROSITE" id="PS50053"/>
    </source>
</evidence>
<dbReference type="PROSITE" id="PS50053">
    <property type="entry name" value="UBIQUITIN_2"/>
    <property type="match status" value="1"/>
</dbReference>
<dbReference type="InterPro" id="IPR022617">
    <property type="entry name" value="Rad60/SUMO-like_dom"/>
</dbReference>
<sequence length="468" mass="54419">MESQAPILPKPKKAVKYTPASLRIMQTCDKAFQEHHFVLLYFTNRKTFNQMFTEPNFKNIIKNNFTFLQLSRADKSGNWLTSTYHFESSPYYAILDPTTGNFLTIYYGDMNLEELAAWLSKFNSKFEKPTSVFGPLIEELQEQKRKSAYAYGTKLRIAFVCNNLEDKILYVAKSAPLEIAFEKYCDEQNIDINQYYFLFRGVQLPPNMTASHFGLKNGSTINVHNIEDRTSKEQISLTVVGIDSNSSVYQVEKGRKINQFLRNYCEHNKLSPDSVRFTYKNDIVLDDLTFAEHNMKDGDKIFVHVKSYAPPSEYLLRSPLIMKSNEIPHMLPNEQYDQFQMAQMNPMQQMTIQQAPMMYMYNQQRAPQISPPAIQQITPMPPHQMQQMQQMQQIQQIPAQIGQIPPQMNPQMGQQMAGSLPPQMTQQVNHQLPSFNQVPYQVHAQKVYPYSKPDQNSNQNLWENFEMQ</sequence>
<dbReference type="InterPro" id="IPR000626">
    <property type="entry name" value="Ubiquitin-like_dom"/>
</dbReference>
<organism evidence="2 3">
    <name type="scientific">Tritrichomonas musculus</name>
    <dbReference type="NCBI Taxonomy" id="1915356"/>
    <lineage>
        <taxon>Eukaryota</taxon>
        <taxon>Metamonada</taxon>
        <taxon>Parabasalia</taxon>
        <taxon>Tritrichomonadida</taxon>
        <taxon>Tritrichomonadidae</taxon>
        <taxon>Tritrichomonas</taxon>
    </lineage>
</organism>
<dbReference type="PANTHER" id="PTHR10562">
    <property type="entry name" value="SMALL UBIQUITIN-RELATED MODIFIER"/>
    <property type="match status" value="1"/>
</dbReference>
<dbReference type="InterPro" id="IPR029071">
    <property type="entry name" value="Ubiquitin-like_domsf"/>
</dbReference>
<dbReference type="SUPFAM" id="SSF54236">
    <property type="entry name" value="Ubiquitin-like"/>
    <property type="match status" value="2"/>
</dbReference>
<evidence type="ECO:0000313" key="2">
    <source>
        <dbReference type="EMBL" id="KAK8899779.1"/>
    </source>
</evidence>